<dbReference type="PANTHER" id="PTHR42954">
    <property type="entry name" value="FE(2+) TRANSPORT PROTEIN A"/>
    <property type="match status" value="1"/>
</dbReference>
<dbReference type="InterPro" id="IPR038157">
    <property type="entry name" value="FeoA_core_dom"/>
</dbReference>
<sequence length="84" mass="8897">MPSLADISAGQSATIVEILGEDSIAIRLMEMGLTEGETILFVGSAPLGDPIEVSIRGYRLSLRRAEAQRVQIQLSPAPSVSDSN</sequence>
<dbReference type="InterPro" id="IPR007167">
    <property type="entry name" value="Fe-transptr_FeoA-like"/>
</dbReference>
<keyword evidence="1" id="KW-0408">Iron</keyword>
<dbReference type="Gene3D" id="2.30.30.90">
    <property type="match status" value="1"/>
</dbReference>
<protein>
    <submittedName>
        <fullName evidence="3">FeoA domain protein</fullName>
    </submittedName>
</protein>
<evidence type="ECO:0000313" key="3">
    <source>
        <dbReference type="EMBL" id="QDV27278.1"/>
    </source>
</evidence>
<evidence type="ECO:0000256" key="1">
    <source>
        <dbReference type="ARBA" id="ARBA00023004"/>
    </source>
</evidence>
<evidence type="ECO:0000313" key="4">
    <source>
        <dbReference type="Proteomes" id="UP000318017"/>
    </source>
</evidence>
<dbReference type="SMART" id="SM00899">
    <property type="entry name" value="FeoA"/>
    <property type="match status" value="1"/>
</dbReference>
<dbReference type="Proteomes" id="UP000318017">
    <property type="component" value="Chromosome"/>
</dbReference>
<proteinExistence type="predicted"/>
<dbReference type="EMBL" id="CP036298">
    <property type="protein sequence ID" value="QDV27278.1"/>
    <property type="molecule type" value="Genomic_DNA"/>
</dbReference>
<name>A0A518GFE5_9BACT</name>
<dbReference type="PANTHER" id="PTHR42954:SF2">
    <property type="entry name" value="FE(2+) TRANSPORT PROTEIN A"/>
    <property type="match status" value="1"/>
</dbReference>
<dbReference type="SUPFAM" id="SSF50037">
    <property type="entry name" value="C-terminal domain of transcriptional repressors"/>
    <property type="match status" value="1"/>
</dbReference>
<dbReference type="InterPro" id="IPR008988">
    <property type="entry name" value="Transcriptional_repressor_C"/>
</dbReference>
<accession>A0A518GFE5</accession>
<dbReference type="RefSeq" id="WP_145084441.1">
    <property type="nucleotide sequence ID" value="NZ_CP036298.1"/>
</dbReference>
<dbReference type="OrthoDB" id="9811076at2"/>
<reference evidence="3 4" key="1">
    <citation type="submission" date="2019-02" db="EMBL/GenBank/DDBJ databases">
        <title>Deep-cultivation of Planctomycetes and their phenomic and genomic characterization uncovers novel biology.</title>
        <authorList>
            <person name="Wiegand S."/>
            <person name="Jogler M."/>
            <person name="Boedeker C."/>
            <person name="Pinto D."/>
            <person name="Vollmers J."/>
            <person name="Rivas-Marin E."/>
            <person name="Kohn T."/>
            <person name="Peeters S.H."/>
            <person name="Heuer A."/>
            <person name="Rast P."/>
            <person name="Oberbeckmann S."/>
            <person name="Bunk B."/>
            <person name="Jeske O."/>
            <person name="Meyerdierks A."/>
            <person name="Storesund J.E."/>
            <person name="Kallscheuer N."/>
            <person name="Luecker S."/>
            <person name="Lage O.M."/>
            <person name="Pohl T."/>
            <person name="Merkel B.J."/>
            <person name="Hornburger P."/>
            <person name="Mueller R.-W."/>
            <person name="Bruemmer F."/>
            <person name="Labrenz M."/>
            <person name="Spormann A.M."/>
            <person name="Op den Camp H."/>
            <person name="Overmann J."/>
            <person name="Amann R."/>
            <person name="Jetten M.S.M."/>
            <person name="Mascher T."/>
            <person name="Medema M.H."/>
            <person name="Devos D.P."/>
            <person name="Kaster A.-K."/>
            <person name="Ovreas L."/>
            <person name="Rohde M."/>
            <person name="Galperin M.Y."/>
            <person name="Jogler C."/>
        </authorList>
    </citation>
    <scope>NUCLEOTIDE SEQUENCE [LARGE SCALE GENOMIC DNA]</scope>
    <source>
        <strain evidence="3 4">Q31a</strain>
    </source>
</reference>
<dbReference type="Pfam" id="PF04023">
    <property type="entry name" value="FeoA"/>
    <property type="match status" value="1"/>
</dbReference>
<evidence type="ECO:0000259" key="2">
    <source>
        <dbReference type="SMART" id="SM00899"/>
    </source>
</evidence>
<feature type="domain" description="Ferrous iron transporter FeoA-like" evidence="2">
    <location>
        <begin position="2"/>
        <end position="74"/>
    </location>
</feature>
<dbReference type="InterPro" id="IPR052713">
    <property type="entry name" value="FeoA"/>
</dbReference>
<dbReference type="GO" id="GO:0046914">
    <property type="term" value="F:transition metal ion binding"/>
    <property type="evidence" value="ECO:0007669"/>
    <property type="project" value="InterPro"/>
</dbReference>
<dbReference type="KEGG" id="ahel:Q31a_56660"/>
<gene>
    <name evidence="3" type="ORF">Q31a_56660</name>
</gene>
<organism evidence="3 4">
    <name type="scientific">Aureliella helgolandensis</name>
    <dbReference type="NCBI Taxonomy" id="2527968"/>
    <lineage>
        <taxon>Bacteria</taxon>
        <taxon>Pseudomonadati</taxon>
        <taxon>Planctomycetota</taxon>
        <taxon>Planctomycetia</taxon>
        <taxon>Pirellulales</taxon>
        <taxon>Pirellulaceae</taxon>
        <taxon>Aureliella</taxon>
    </lineage>
</organism>
<keyword evidence="4" id="KW-1185">Reference proteome</keyword>
<dbReference type="AlphaFoldDB" id="A0A518GFE5"/>